<evidence type="ECO:0000256" key="4">
    <source>
        <dbReference type="ARBA" id="ARBA00022490"/>
    </source>
</evidence>
<dbReference type="Pfam" id="PF21982">
    <property type="entry name" value="RecX_HTH1"/>
    <property type="match status" value="1"/>
</dbReference>
<dbReference type="GO" id="GO:0005737">
    <property type="term" value="C:cytoplasm"/>
    <property type="evidence" value="ECO:0007669"/>
    <property type="project" value="UniProtKB-SubCell"/>
</dbReference>
<keyword evidence="10" id="KW-1185">Reference proteome</keyword>
<dbReference type="Proteomes" id="UP000526892">
    <property type="component" value="Unassembled WGS sequence"/>
</dbReference>
<sequence length="154" mass="17918">MAFMSQRDATPRDIAIGLLARREYSRAELAQRLKKKAFEDTAINECLDVLAEQDLQSDARFAASFIRSRILRGQGVIRIKGELRQRGVDQETLNTAFEEVEEREQVDWFELAREALARRYDSPGETPKERARRERFLASRGFDFEQIRYALSCL</sequence>
<dbReference type="PANTHER" id="PTHR33602">
    <property type="entry name" value="REGULATORY PROTEIN RECX FAMILY PROTEIN"/>
    <property type="match status" value="1"/>
</dbReference>
<dbReference type="EMBL" id="JACCDE010000021">
    <property type="protein sequence ID" value="NYS78901.1"/>
    <property type="molecule type" value="Genomic_DNA"/>
</dbReference>
<dbReference type="RefSeq" id="WP_179916490.1">
    <property type="nucleotide sequence ID" value="NZ_JACCDE010000021.1"/>
</dbReference>
<evidence type="ECO:0000259" key="7">
    <source>
        <dbReference type="Pfam" id="PF21981"/>
    </source>
</evidence>
<evidence type="ECO:0000256" key="1">
    <source>
        <dbReference type="ARBA" id="ARBA00004496"/>
    </source>
</evidence>
<reference evidence="9 10" key="1">
    <citation type="journal article" date="2003" name="Extremophiles">
        <title>Halomonas glaciei sp. nov. isolated from fast ice of Adelie Land, Antarctica.</title>
        <authorList>
            <person name="Reddy G.S."/>
            <person name="Raghavan P.U."/>
            <person name="Sarita N.B."/>
            <person name="Prakash J.S."/>
            <person name="Nagesh N."/>
            <person name="Delille D."/>
            <person name="Shivaji S."/>
        </authorList>
    </citation>
    <scope>NUCLEOTIDE SEQUENCE [LARGE SCALE GENOMIC DNA]</scope>
    <source>
        <strain evidence="9 10">DD39</strain>
    </source>
</reference>
<keyword evidence="4 5" id="KW-0963">Cytoplasm</keyword>
<accession>A0A7Z0RZ42</accession>
<gene>
    <name evidence="5" type="primary">recX</name>
    <name evidence="9" type="ORF">HZS80_14465</name>
</gene>
<dbReference type="HAMAP" id="MF_01114">
    <property type="entry name" value="RecX"/>
    <property type="match status" value="1"/>
</dbReference>
<dbReference type="InterPro" id="IPR053926">
    <property type="entry name" value="RecX_HTH_1st"/>
</dbReference>
<feature type="domain" description="RecX first three-helical" evidence="8">
    <location>
        <begin position="12"/>
        <end position="48"/>
    </location>
</feature>
<evidence type="ECO:0000256" key="2">
    <source>
        <dbReference type="ARBA" id="ARBA00009695"/>
    </source>
</evidence>
<evidence type="ECO:0000256" key="5">
    <source>
        <dbReference type="HAMAP-Rule" id="MF_01114"/>
    </source>
</evidence>
<dbReference type="InterPro" id="IPR003783">
    <property type="entry name" value="Regulatory_RecX"/>
</dbReference>
<dbReference type="Pfam" id="PF21981">
    <property type="entry name" value="RecX_HTH3"/>
    <property type="match status" value="1"/>
</dbReference>
<feature type="domain" description="RecX third three-helical" evidence="7">
    <location>
        <begin position="107"/>
        <end position="151"/>
    </location>
</feature>
<dbReference type="InterPro" id="IPR036388">
    <property type="entry name" value="WH-like_DNA-bd_sf"/>
</dbReference>
<proteinExistence type="inferred from homology"/>
<name>A0A7Z0RZ42_9GAMM</name>
<organism evidence="9 10">
    <name type="scientific">Vreelandella glaciei</name>
    <dbReference type="NCBI Taxonomy" id="186761"/>
    <lineage>
        <taxon>Bacteria</taxon>
        <taxon>Pseudomonadati</taxon>
        <taxon>Pseudomonadota</taxon>
        <taxon>Gammaproteobacteria</taxon>
        <taxon>Oceanospirillales</taxon>
        <taxon>Halomonadaceae</taxon>
        <taxon>Vreelandella</taxon>
    </lineage>
</organism>
<evidence type="ECO:0000259" key="8">
    <source>
        <dbReference type="Pfam" id="PF21982"/>
    </source>
</evidence>
<comment type="similarity">
    <text evidence="2 5">Belongs to the RecX family.</text>
</comment>
<evidence type="ECO:0000313" key="10">
    <source>
        <dbReference type="Proteomes" id="UP000526892"/>
    </source>
</evidence>
<evidence type="ECO:0000256" key="3">
    <source>
        <dbReference type="ARBA" id="ARBA00018111"/>
    </source>
</evidence>
<dbReference type="InterPro" id="IPR053925">
    <property type="entry name" value="RecX_HTH_3rd"/>
</dbReference>
<evidence type="ECO:0000313" key="9">
    <source>
        <dbReference type="EMBL" id="NYS78901.1"/>
    </source>
</evidence>
<feature type="domain" description="RecX second three-helical" evidence="6">
    <location>
        <begin position="57"/>
        <end position="96"/>
    </location>
</feature>
<comment type="caution">
    <text evidence="9">The sequence shown here is derived from an EMBL/GenBank/DDBJ whole genome shotgun (WGS) entry which is preliminary data.</text>
</comment>
<comment type="subcellular location">
    <subcellularLocation>
        <location evidence="1 5">Cytoplasm</location>
    </subcellularLocation>
</comment>
<dbReference type="GO" id="GO:0006282">
    <property type="term" value="P:regulation of DNA repair"/>
    <property type="evidence" value="ECO:0007669"/>
    <property type="project" value="UniProtKB-UniRule"/>
</dbReference>
<dbReference type="PANTHER" id="PTHR33602:SF1">
    <property type="entry name" value="REGULATORY PROTEIN RECX FAMILY PROTEIN"/>
    <property type="match status" value="1"/>
</dbReference>
<dbReference type="InterPro" id="IPR053924">
    <property type="entry name" value="RecX_HTH_2nd"/>
</dbReference>
<dbReference type="Pfam" id="PF02631">
    <property type="entry name" value="RecX_HTH2"/>
    <property type="match status" value="1"/>
</dbReference>
<protein>
    <recommendedName>
        <fullName evidence="3 5">Regulatory protein RecX</fullName>
    </recommendedName>
</protein>
<comment type="function">
    <text evidence="5">Modulates RecA activity.</text>
</comment>
<evidence type="ECO:0000259" key="6">
    <source>
        <dbReference type="Pfam" id="PF02631"/>
    </source>
</evidence>
<dbReference type="Gene3D" id="1.10.10.10">
    <property type="entry name" value="Winged helix-like DNA-binding domain superfamily/Winged helix DNA-binding domain"/>
    <property type="match status" value="3"/>
</dbReference>
<dbReference type="AlphaFoldDB" id="A0A7Z0RZ42"/>